<dbReference type="RefSeq" id="WP_064031469.1">
    <property type="nucleotide sequence ID" value="NZ_LUUK01000221.1"/>
</dbReference>
<dbReference type="Pfam" id="PF18925">
    <property type="entry name" value="DUF5675"/>
    <property type="match status" value="1"/>
</dbReference>
<organism evidence="2 3">
    <name type="scientific">Methylomonas koyamae</name>
    <dbReference type="NCBI Taxonomy" id="702114"/>
    <lineage>
        <taxon>Bacteria</taxon>
        <taxon>Pseudomonadati</taxon>
        <taxon>Pseudomonadota</taxon>
        <taxon>Gammaproteobacteria</taxon>
        <taxon>Methylococcales</taxon>
        <taxon>Methylococcaceae</taxon>
        <taxon>Methylomonas</taxon>
    </lineage>
</organism>
<evidence type="ECO:0000313" key="3">
    <source>
        <dbReference type="Proteomes" id="UP000077628"/>
    </source>
</evidence>
<gene>
    <name evidence="2" type="ORF">A1355_14605</name>
</gene>
<proteinExistence type="predicted"/>
<accession>A0A177N2J5</accession>
<evidence type="ECO:0000313" key="2">
    <source>
        <dbReference type="EMBL" id="OAI12198.1"/>
    </source>
</evidence>
<dbReference type="Proteomes" id="UP000077628">
    <property type="component" value="Unassembled WGS sequence"/>
</dbReference>
<protein>
    <recommendedName>
        <fullName evidence="1">DUF5675 domain-containing protein</fullName>
    </recommendedName>
</protein>
<sequence>MELNLTRVEFTDESTIGELSINGAFECYTLEDKVRPVKVKGMTAIPAGSYEIIINFSERFKKPLPLLLNVPNFDGVRIHPGNSAKDTEGCILVGKSKSADFVGSSRAAFETLFEKLKRAAENEKIFIHIV</sequence>
<comment type="caution">
    <text evidence="2">The sequence shown here is derived from an EMBL/GenBank/DDBJ whole genome shotgun (WGS) entry which is preliminary data.</text>
</comment>
<dbReference type="STRING" id="702114.A1355_14605"/>
<dbReference type="InterPro" id="IPR043732">
    <property type="entry name" value="DUF5675"/>
</dbReference>
<feature type="domain" description="DUF5675" evidence="1">
    <location>
        <begin position="5"/>
        <end position="117"/>
    </location>
</feature>
<keyword evidence="3" id="KW-1185">Reference proteome</keyword>
<reference evidence="3" key="1">
    <citation type="submission" date="2016-03" db="EMBL/GenBank/DDBJ databases">
        <authorList>
            <person name="Heylen K."/>
            <person name="De Vos P."/>
            <person name="Vekeman B."/>
        </authorList>
    </citation>
    <scope>NUCLEOTIDE SEQUENCE [LARGE SCALE GENOMIC DNA]</scope>
    <source>
        <strain evidence="3">R-45383</strain>
    </source>
</reference>
<dbReference type="EMBL" id="LUUK01000221">
    <property type="protein sequence ID" value="OAI12198.1"/>
    <property type="molecule type" value="Genomic_DNA"/>
</dbReference>
<dbReference type="AlphaFoldDB" id="A0A177N2J5"/>
<dbReference type="OrthoDB" id="8719825at2"/>
<evidence type="ECO:0000259" key="1">
    <source>
        <dbReference type="Pfam" id="PF18925"/>
    </source>
</evidence>
<name>A0A177N2J5_9GAMM</name>